<feature type="domain" description="Protein kinase" evidence="9">
    <location>
        <begin position="222"/>
        <end position="541"/>
    </location>
</feature>
<evidence type="ECO:0000313" key="11">
    <source>
        <dbReference type="Proteomes" id="UP001142393"/>
    </source>
</evidence>
<reference evidence="10 11" key="1">
    <citation type="journal article" date="2023" name="Proc. Natl. Acad. Sci. U.S.A.">
        <title>A global phylogenomic analysis of the shiitake genus Lentinula.</title>
        <authorList>
            <person name="Sierra-Patev S."/>
            <person name="Min B."/>
            <person name="Naranjo-Ortiz M."/>
            <person name="Looney B."/>
            <person name="Konkel Z."/>
            <person name="Slot J.C."/>
            <person name="Sakamoto Y."/>
            <person name="Steenwyk J.L."/>
            <person name="Rokas A."/>
            <person name="Carro J."/>
            <person name="Camarero S."/>
            <person name="Ferreira P."/>
            <person name="Molpeceres G."/>
            <person name="Ruiz-Duenas F.J."/>
            <person name="Serrano A."/>
            <person name="Henrissat B."/>
            <person name="Drula E."/>
            <person name="Hughes K.W."/>
            <person name="Mata J.L."/>
            <person name="Ishikawa N.K."/>
            <person name="Vargas-Isla R."/>
            <person name="Ushijima S."/>
            <person name="Smith C.A."/>
            <person name="Donoghue J."/>
            <person name="Ahrendt S."/>
            <person name="Andreopoulos W."/>
            <person name="He G."/>
            <person name="LaButti K."/>
            <person name="Lipzen A."/>
            <person name="Ng V."/>
            <person name="Riley R."/>
            <person name="Sandor L."/>
            <person name="Barry K."/>
            <person name="Martinez A.T."/>
            <person name="Xiao Y."/>
            <person name="Gibbons J.G."/>
            <person name="Terashima K."/>
            <person name="Grigoriev I.V."/>
            <person name="Hibbett D."/>
        </authorList>
    </citation>
    <scope>NUCLEOTIDE SEQUENCE [LARGE SCALE GENOMIC DNA]</scope>
    <source>
        <strain evidence="10 11">TFB7810</strain>
    </source>
</reference>
<keyword evidence="2" id="KW-0808">Transferase</keyword>
<organism evidence="10 11">
    <name type="scientific">Lentinula detonsa</name>
    <dbReference type="NCBI Taxonomy" id="2804962"/>
    <lineage>
        <taxon>Eukaryota</taxon>
        <taxon>Fungi</taxon>
        <taxon>Dikarya</taxon>
        <taxon>Basidiomycota</taxon>
        <taxon>Agaricomycotina</taxon>
        <taxon>Agaricomycetes</taxon>
        <taxon>Agaricomycetidae</taxon>
        <taxon>Agaricales</taxon>
        <taxon>Marasmiineae</taxon>
        <taxon>Omphalotaceae</taxon>
        <taxon>Lentinula</taxon>
    </lineage>
</organism>
<evidence type="ECO:0000256" key="7">
    <source>
        <dbReference type="PROSITE-ProRule" id="PRU10141"/>
    </source>
</evidence>
<dbReference type="InterPro" id="IPR008271">
    <property type="entry name" value="Ser/Thr_kinase_AS"/>
</dbReference>
<evidence type="ECO:0000256" key="3">
    <source>
        <dbReference type="ARBA" id="ARBA00022741"/>
    </source>
</evidence>
<keyword evidence="11" id="KW-1185">Reference proteome</keyword>
<comment type="caution">
    <text evidence="10">The sequence shown here is derived from an EMBL/GenBank/DDBJ whole genome shotgun (WGS) entry which is preliminary data.</text>
</comment>
<gene>
    <name evidence="10" type="ORF">DFH05DRAFT_1442708</name>
</gene>
<dbReference type="InterPro" id="IPR000719">
    <property type="entry name" value="Prot_kinase_dom"/>
</dbReference>
<dbReference type="InterPro" id="IPR017441">
    <property type="entry name" value="Protein_kinase_ATP_BS"/>
</dbReference>
<feature type="compositionally biased region" description="Low complexity" evidence="8">
    <location>
        <begin position="165"/>
        <end position="192"/>
    </location>
</feature>
<feature type="compositionally biased region" description="Pro residues" evidence="8">
    <location>
        <begin position="7"/>
        <end position="32"/>
    </location>
</feature>
<dbReference type="Proteomes" id="UP001142393">
    <property type="component" value="Unassembled WGS sequence"/>
</dbReference>
<dbReference type="GO" id="GO:0005524">
    <property type="term" value="F:ATP binding"/>
    <property type="evidence" value="ECO:0007669"/>
    <property type="project" value="UniProtKB-UniRule"/>
</dbReference>
<dbReference type="SMART" id="SM00220">
    <property type="entry name" value="S_TKc"/>
    <property type="match status" value="1"/>
</dbReference>
<name>A0A9W8P3L2_9AGAR</name>
<dbReference type="PROSITE" id="PS00107">
    <property type="entry name" value="PROTEIN_KINASE_ATP"/>
    <property type="match status" value="1"/>
</dbReference>
<comment type="similarity">
    <text evidence="6">Belongs to the protein kinase superfamily. STE Ser/Thr protein kinase family. MAP kinase kinase subfamily.</text>
</comment>
<dbReference type="EMBL" id="JANVFU010000004">
    <property type="protein sequence ID" value="KAJ3746020.1"/>
    <property type="molecule type" value="Genomic_DNA"/>
</dbReference>
<dbReference type="AlphaFoldDB" id="A0A9W8P3L2"/>
<evidence type="ECO:0000256" key="2">
    <source>
        <dbReference type="ARBA" id="ARBA00022679"/>
    </source>
</evidence>
<proteinExistence type="inferred from homology"/>
<accession>A0A9W8P3L2</accession>
<dbReference type="Gene3D" id="1.10.510.10">
    <property type="entry name" value="Transferase(Phosphotransferase) domain 1"/>
    <property type="match status" value="1"/>
</dbReference>
<dbReference type="SUPFAM" id="SSF56112">
    <property type="entry name" value="Protein kinase-like (PK-like)"/>
    <property type="match status" value="1"/>
</dbReference>
<dbReference type="Pfam" id="PF00069">
    <property type="entry name" value="Pkinase"/>
    <property type="match status" value="1"/>
</dbReference>
<feature type="region of interest" description="Disordered" evidence="8">
    <location>
        <begin position="157"/>
        <end position="198"/>
    </location>
</feature>
<dbReference type="GO" id="GO:0004712">
    <property type="term" value="F:protein serine/threonine/tyrosine kinase activity"/>
    <property type="evidence" value="ECO:0007669"/>
    <property type="project" value="UniProtKB-ARBA"/>
</dbReference>
<evidence type="ECO:0000256" key="8">
    <source>
        <dbReference type="SAM" id="MobiDB-lite"/>
    </source>
</evidence>
<keyword evidence="5 7" id="KW-0067">ATP-binding</keyword>
<evidence type="ECO:0000313" key="10">
    <source>
        <dbReference type="EMBL" id="KAJ3746020.1"/>
    </source>
</evidence>
<dbReference type="PANTHER" id="PTHR47448:SF1">
    <property type="entry name" value="SERINE_THREONINE-PROTEIN KINASE STE7 HOMOLOG"/>
    <property type="match status" value="1"/>
</dbReference>
<evidence type="ECO:0000256" key="4">
    <source>
        <dbReference type="ARBA" id="ARBA00022777"/>
    </source>
</evidence>
<dbReference type="InterPro" id="IPR050915">
    <property type="entry name" value="MAP_kinase_kinase"/>
</dbReference>
<dbReference type="PROSITE" id="PS50011">
    <property type="entry name" value="PROTEIN_KINASE_DOM"/>
    <property type="match status" value="1"/>
</dbReference>
<dbReference type="Gene3D" id="3.30.200.20">
    <property type="entry name" value="Phosphorylase Kinase, domain 1"/>
    <property type="match status" value="1"/>
</dbReference>
<dbReference type="PANTHER" id="PTHR47448">
    <property type="entry name" value="DUAL SPECIFICITY MITOGEN-ACTIVATED PROTEIN KINASE KINASE DSOR1-LIKE PROTEIN"/>
    <property type="match status" value="1"/>
</dbReference>
<dbReference type="InterPro" id="IPR011009">
    <property type="entry name" value="Kinase-like_dom_sf"/>
</dbReference>
<dbReference type="GO" id="GO:0000165">
    <property type="term" value="P:MAPK cascade"/>
    <property type="evidence" value="ECO:0007669"/>
    <property type="project" value="UniProtKB-ARBA"/>
</dbReference>
<dbReference type="PROSITE" id="PS00108">
    <property type="entry name" value="PROTEIN_KINASE_ST"/>
    <property type="match status" value="1"/>
</dbReference>
<evidence type="ECO:0000259" key="9">
    <source>
        <dbReference type="PROSITE" id="PS50011"/>
    </source>
</evidence>
<keyword evidence="4" id="KW-0418">Kinase</keyword>
<feature type="region of interest" description="Disordered" evidence="8">
    <location>
        <begin position="1"/>
        <end position="44"/>
    </location>
</feature>
<keyword evidence="1" id="KW-0723">Serine/threonine-protein kinase</keyword>
<dbReference type="GO" id="GO:0004674">
    <property type="term" value="F:protein serine/threonine kinase activity"/>
    <property type="evidence" value="ECO:0007669"/>
    <property type="project" value="UniProtKB-KW"/>
</dbReference>
<protein>
    <submittedName>
        <fullName evidence="10">Ste7-like protein</fullName>
    </submittedName>
</protein>
<feature type="binding site" evidence="7">
    <location>
        <position position="251"/>
    </location>
    <ligand>
        <name>ATP</name>
        <dbReference type="ChEBI" id="CHEBI:30616"/>
    </ligand>
</feature>
<evidence type="ECO:0000256" key="5">
    <source>
        <dbReference type="ARBA" id="ARBA00022840"/>
    </source>
</evidence>
<dbReference type="FunFam" id="3.30.200.20:FF:000040">
    <property type="entry name" value="Dual specificity mitogen-activated protein kinase kinase"/>
    <property type="match status" value="1"/>
</dbReference>
<keyword evidence="3 7" id="KW-0547">Nucleotide-binding</keyword>
<sequence>MAAPRALPIPPLLPATSPPPATPPRPALPTPPTASTDAIGNLGSLRKKRNFKALQLPTPPSPIFAAPGGPLPPLPLPSVAQSLVATRNAPDQPLPKRGLSIDVNNAQPHNTGLGLFGRGAALGSGLPPISASVLMTPESSTTQRLNLQAALTTTLEQMRLGSRPTGSGNSTLSSSGPATGSSGTSSTSSNTTVDGVRSAEVYRSKAERDRELIQAPLQDSDLKNIAELGMGNGGSVMKVEHLSSGIVMAKKIVLIDAKPSVRKQILRELHIMHACSSPFIVSSFGAYLSEPNICICMEFMDKGSFDSIYKSIGSRGKPGEAVTGPIPIGIVRQLAKRVLGGLVYLYEQMGVLHRDIKPSNILLNSEGEVKLCDFGVSGELENSVAKTFVGTSVYMSPERIQGSDYSVKSDVWSLGITLIELAHGCFPFADSEVDEETPIDSGELFFNDLTPISSLPSSLSSAQRLSRRKSRGVSLHGGVGTLSILELMHHIVREPPPSLITSSVPHSLEFSEEAAQFVVYCLKKDPGERMNPRDLLGTSWMIDNGRADEMSLKTWAGTL</sequence>
<evidence type="ECO:0000256" key="1">
    <source>
        <dbReference type="ARBA" id="ARBA00022527"/>
    </source>
</evidence>
<evidence type="ECO:0000256" key="6">
    <source>
        <dbReference type="ARBA" id="ARBA00038035"/>
    </source>
</evidence>